<organism evidence="4 7">
    <name type="scientific">Candidatus Methanofastidiosum methylothiophilum</name>
    <dbReference type="NCBI Taxonomy" id="1705564"/>
    <lineage>
        <taxon>Archaea</taxon>
        <taxon>Methanobacteriati</taxon>
        <taxon>Methanobacteriota</taxon>
        <taxon>Stenosarchaea group</taxon>
        <taxon>Candidatus Methanofastidiosia</taxon>
        <taxon>Candidatus Methanofastidiosales</taxon>
        <taxon>Candidatus Methanofastidiosaceae</taxon>
        <taxon>Candidatus Methanofastidiosum</taxon>
    </lineage>
</organism>
<dbReference type="PANTHER" id="PTHR37523:SF1">
    <property type="entry name" value="CALCINEURIN-LIKE PHOSPHOESTERASE DOMAIN-CONTAINING PROTEIN"/>
    <property type="match status" value="1"/>
</dbReference>
<name>A0A150J1R8_9EURY</name>
<dbReference type="Proteomes" id="UP000092401">
    <property type="component" value="Unassembled WGS sequence"/>
</dbReference>
<reference evidence="5 6" key="1">
    <citation type="journal article" date="2016" name="ISME J.">
        <title>Chasing the elusive Euryarchaeota class WSA2: genomes reveal a uniquely fastidious methyl-reducing methanogen.</title>
        <authorList>
            <person name="Nobu M.K."/>
            <person name="Narihiro T."/>
            <person name="Kuroda K."/>
            <person name="Mei R."/>
            <person name="Liu W.T."/>
        </authorList>
    </citation>
    <scope>NUCLEOTIDE SEQUENCE [LARGE SCALE GENOMIC DNA]</scope>
    <source>
        <strain evidence="2">B03fssc0709_Meth_Bin005</strain>
        <strain evidence="3">B15fssc0709_Meth_Bin003</strain>
        <strain evidence="4">BMIXfssc0709_Meth_Bin006</strain>
    </source>
</reference>
<dbReference type="Proteomes" id="UP000091929">
    <property type="component" value="Unassembled WGS sequence"/>
</dbReference>
<dbReference type="PATRIC" id="fig|1706436.3.peg.320"/>
<evidence type="ECO:0000313" key="5">
    <source>
        <dbReference type="Proteomes" id="UP000091929"/>
    </source>
</evidence>
<accession>A0A150IUH6</accession>
<dbReference type="Gene3D" id="3.60.21.10">
    <property type="match status" value="1"/>
</dbReference>
<evidence type="ECO:0000313" key="2">
    <source>
        <dbReference type="EMBL" id="KYC46010.1"/>
    </source>
</evidence>
<gene>
    <name evidence="2" type="ORF">APG10_00319</name>
    <name evidence="3" type="ORF">APG11_00146</name>
    <name evidence="4" type="ORF">APG12_00285</name>
</gene>
<dbReference type="EMBL" id="LNGF01000002">
    <property type="protein sequence ID" value="KYC48636.1"/>
    <property type="molecule type" value="Genomic_DNA"/>
</dbReference>
<dbReference type="AlphaFoldDB" id="A0A150J1R8"/>
<feature type="domain" description="Calcineurin-like phosphoesterase" evidence="1">
    <location>
        <begin position="1"/>
        <end position="173"/>
    </location>
</feature>
<evidence type="ECO:0000313" key="4">
    <source>
        <dbReference type="EMBL" id="KYC51159.1"/>
    </source>
</evidence>
<dbReference type="PATRIC" id="fig|1706437.3.peg.146"/>
<accession>A0A150J1R8</accession>
<dbReference type="GO" id="GO:0016787">
    <property type="term" value="F:hydrolase activity"/>
    <property type="evidence" value="ECO:0007669"/>
    <property type="project" value="InterPro"/>
</dbReference>
<dbReference type="EMBL" id="LNGE01000006">
    <property type="protein sequence ID" value="KYC46010.1"/>
    <property type="molecule type" value="Genomic_DNA"/>
</dbReference>
<dbReference type="PANTHER" id="PTHR37523">
    <property type="entry name" value="METALLOPHOSPHOESTERASE"/>
    <property type="match status" value="1"/>
</dbReference>
<dbReference type="Pfam" id="PF00149">
    <property type="entry name" value="Metallophos"/>
    <property type="match status" value="1"/>
</dbReference>
<dbReference type="InterPro" id="IPR004843">
    <property type="entry name" value="Calcineurin-like_PHP"/>
</dbReference>
<evidence type="ECO:0000313" key="7">
    <source>
        <dbReference type="Proteomes" id="UP000092403"/>
    </source>
</evidence>
<proteinExistence type="predicted"/>
<dbReference type="PATRIC" id="fig|1706438.3.peg.284"/>
<evidence type="ECO:0000313" key="6">
    <source>
        <dbReference type="Proteomes" id="UP000092401"/>
    </source>
</evidence>
<evidence type="ECO:0000259" key="1">
    <source>
        <dbReference type="Pfam" id="PF00149"/>
    </source>
</evidence>
<dbReference type="Proteomes" id="UP000092403">
    <property type="component" value="Unassembled WGS sequence"/>
</dbReference>
<dbReference type="InterPro" id="IPR029052">
    <property type="entry name" value="Metallo-depent_PP-like"/>
</dbReference>
<comment type="caution">
    <text evidence="4">The sequence shown here is derived from an EMBL/GenBank/DDBJ whole genome shotgun (WGS) entry which is preliminary data.</text>
</comment>
<evidence type="ECO:0000313" key="3">
    <source>
        <dbReference type="EMBL" id="KYC48636.1"/>
    </source>
</evidence>
<protein>
    <submittedName>
        <fullName evidence="4">Phosphodiesterase</fullName>
    </submittedName>
</protein>
<dbReference type="EMBL" id="LNJC01000003">
    <property type="protein sequence ID" value="KYC51159.1"/>
    <property type="molecule type" value="Genomic_DNA"/>
</dbReference>
<accession>A0A150ILW8</accession>
<dbReference type="SUPFAM" id="SSF56300">
    <property type="entry name" value="Metallo-dependent phosphatases"/>
    <property type="match status" value="1"/>
</dbReference>
<sequence>MDICVITDVHGKKSCLKKLLDSINIKQFDLLLCCGDITSFGGEREAKEVIQLVPNMPFYTVFGNCDKSEVRDYIASEGISLHEKEIKIGDYSLGGFGGSNKSPFGTPLEYEEDQIMAGLSKLSFEKMILVTHVPPYATKLDRIGNNKPIGSISVKNIIEKRQPLVAISGHVHESRAIDLIGKTHLLNPGPLKDGYYGVVKINQEKIKVELKEID</sequence>